<feature type="transmembrane region" description="Helical" evidence="1">
    <location>
        <begin position="71"/>
        <end position="90"/>
    </location>
</feature>
<dbReference type="NCBIfam" id="TIGR03082">
    <property type="entry name" value="Gneg_AbrB_dup"/>
    <property type="match status" value="2"/>
</dbReference>
<dbReference type="PANTHER" id="PTHR38457">
    <property type="entry name" value="REGULATOR ABRB-RELATED"/>
    <property type="match status" value="1"/>
</dbReference>
<dbReference type="AlphaFoldDB" id="A0A085VB45"/>
<evidence type="ECO:0000256" key="1">
    <source>
        <dbReference type="SAM" id="Phobius"/>
    </source>
</evidence>
<feature type="transmembrane region" description="Helical" evidence="1">
    <location>
        <begin position="300"/>
        <end position="320"/>
    </location>
</feature>
<evidence type="ECO:0000313" key="2">
    <source>
        <dbReference type="EMBL" id="KFE52658.1"/>
    </source>
</evidence>
<evidence type="ECO:0000313" key="3">
    <source>
        <dbReference type="Proteomes" id="UP000028643"/>
    </source>
</evidence>
<proteinExistence type="predicted"/>
<organism evidence="2 3">
    <name type="scientific">Pseudomonas syringae</name>
    <dbReference type="NCBI Taxonomy" id="317"/>
    <lineage>
        <taxon>Bacteria</taxon>
        <taxon>Pseudomonadati</taxon>
        <taxon>Pseudomonadota</taxon>
        <taxon>Gammaproteobacteria</taxon>
        <taxon>Pseudomonadales</taxon>
        <taxon>Pseudomonadaceae</taxon>
        <taxon>Pseudomonas</taxon>
    </lineage>
</organism>
<keyword evidence="1" id="KW-0472">Membrane</keyword>
<feature type="transmembrane region" description="Helical" evidence="1">
    <location>
        <begin position="194"/>
        <end position="211"/>
    </location>
</feature>
<feature type="transmembrane region" description="Helical" evidence="1">
    <location>
        <begin position="96"/>
        <end position="115"/>
    </location>
</feature>
<dbReference type="PATRIC" id="fig|317.174.peg.1467"/>
<dbReference type="Proteomes" id="UP000028643">
    <property type="component" value="Unassembled WGS sequence"/>
</dbReference>
<feature type="transmembrane region" description="Helical" evidence="1">
    <location>
        <begin position="223"/>
        <end position="251"/>
    </location>
</feature>
<feature type="transmembrane region" description="Helical" evidence="1">
    <location>
        <begin position="326"/>
        <end position="348"/>
    </location>
</feature>
<dbReference type="GO" id="GO:0016020">
    <property type="term" value="C:membrane"/>
    <property type="evidence" value="ECO:0007669"/>
    <property type="project" value="InterPro"/>
</dbReference>
<reference evidence="2 3" key="1">
    <citation type="submission" date="2014-07" db="EMBL/GenBank/DDBJ databases">
        <title>Draft Genome Sequences of Environmental Pseudomonas syringae strains.</title>
        <authorList>
            <person name="Baltrus D.A."/>
            <person name="Berge O."/>
            <person name="Morris C."/>
        </authorList>
    </citation>
    <scope>NUCLEOTIDE SEQUENCE [LARGE SCALE GENOMIC DNA]</scope>
    <source>
        <strain evidence="2 3">CEB003</strain>
    </source>
</reference>
<protein>
    <submittedName>
        <fullName evidence="2">Membrane protein</fullName>
    </submittedName>
</protein>
<dbReference type="Pfam" id="PF05145">
    <property type="entry name" value="AbrB"/>
    <property type="match status" value="1"/>
</dbReference>
<dbReference type="GO" id="GO:0010468">
    <property type="term" value="P:regulation of gene expression"/>
    <property type="evidence" value="ECO:0007669"/>
    <property type="project" value="InterPro"/>
</dbReference>
<comment type="caution">
    <text evidence="2">The sequence shown here is derived from an EMBL/GenBank/DDBJ whole genome shotgun (WGS) entry which is preliminary data.</text>
</comment>
<keyword evidence="1" id="KW-1133">Transmembrane helix</keyword>
<feature type="transmembrane region" description="Helical" evidence="1">
    <location>
        <begin position="156"/>
        <end position="174"/>
    </location>
</feature>
<dbReference type="PIRSF" id="PIRSF038991">
    <property type="entry name" value="Protein_AbrB"/>
    <property type="match status" value="1"/>
</dbReference>
<feature type="transmembrane region" description="Helical" evidence="1">
    <location>
        <begin position="12"/>
        <end position="33"/>
    </location>
</feature>
<sequence>MLRAPRFALHTLPPTLQWFGLILIAGAVGQLLMYWQIPAALFLGPMLVAIGFGVSGATIRMPKIAFQLGQGTVGALVAHSMSMAVLVTVVQSWYVMLFATVLVVLLSAVVGLALVRYAGIAGSTAAWGTSPGAASAMVAMSEDYGADSRVVATMQYVRVVCVVTIGALVSRLIGVEGGGTQAHARDIAVEGLNLLNFALSLGVIVFGIFVAKRMPAGALMGPLLIGGALQLSGLLQITLPSWMLALAYGAIGSYVGLRFDRPTISYVWRRLPAMIAGSLLLIVLCALSAWLIAALLDKDFLSVYLATSPGGLDAMAIIAIDTHSDVGFVLAMQTLRLIGVILTGAFFARQIIRLTTPKTAQVH</sequence>
<feature type="transmembrane region" description="Helical" evidence="1">
    <location>
        <begin position="39"/>
        <end position="59"/>
    </location>
</feature>
<feature type="transmembrane region" description="Helical" evidence="1">
    <location>
        <begin position="271"/>
        <end position="293"/>
    </location>
</feature>
<accession>A0A085VB45</accession>
<dbReference type="EMBL" id="JPQT01000096">
    <property type="protein sequence ID" value="KFE52658.1"/>
    <property type="molecule type" value="Genomic_DNA"/>
</dbReference>
<dbReference type="PANTHER" id="PTHR38457:SF1">
    <property type="entry name" value="REGULATOR ABRB-RELATED"/>
    <property type="match status" value="1"/>
</dbReference>
<name>A0A085VB45_PSESX</name>
<dbReference type="InterPro" id="IPR017516">
    <property type="entry name" value="AbrB_dup"/>
</dbReference>
<keyword evidence="1" id="KW-0812">Transmembrane</keyword>
<gene>
    <name evidence="2" type="ORF">IV02_07210</name>
</gene>
<dbReference type="RefSeq" id="WP_047573430.1">
    <property type="nucleotide sequence ID" value="NZ_JPQT01000096.1"/>
</dbReference>
<dbReference type="InterPro" id="IPR007820">
    <property type="entry name" value="AbrB_fam"/>
</dbReference>